<feature type="chain" id="PRO_5042502739" evidence="1">
    <location>
        <begin position="20"/>
        <end position="149"/>
    </location>
</feature>
<evidence type="ECO:0000259" key="2">
    <source>
        <dbReference type="Pfam" id="PF00085"/>
    </source>
</evidence>
<name>A0AAJ5W587_9SPHI</name>
<dbReference type="CDD" id="cd02947">
    <property type="entry name" value="TRX_family"/>
    <property type="match status" value="1"/>
</dbReference>
<dbReference type="InterPro" id="IPR036249">
    <property type="entry name" value="Thioredoxin-like_sf"/>
</dbReference>
<protein>
    <submittedName>
        <fullName evidence="3">Thioredoxin family protein</fullName>
    </submittedName>
</protein>
<evidence type="ECO:0000256" key="1">
    <source>
        <dbReference type="SAM" id="SignalP"/>
    </source>
</evidence>
<dbReference type="Pfam" id="PF00085">
    <property type="entry name" value="Thioredoxin"/>
    <property type="match status" value="1"/>
</dbReference>
<gene>
    <name evidence="3" type="ORF">P0Y49_11915</name>
</gene>
<evidence type="ECO:0000313" key="3">
    <source>
        <dbReference type="EMBL" id="WEK17501.1"/>
    </source>
</evidence>
<organism evidence="3 4">
    <name type="scientific">Candidatus Pedobacter colombiensis</name>
    <dbReference type="NCBI Taxonomy" id="3121371"/>
    <lineage>
        <taxon>Bacteria</taxon>
        <taxon>Pseudomonadati</taxon>
        <taxon>Bacteroidota</taxon>
        <taxon>Sphingobacteriia</taxon>
        <taxon>Sphingobacteriales</taxon>
        <taxon>Sphingobacteriaceae</taxon>
        <taxon>Pedobacter</taxon>
    </lineage>
</organism>
<proteinExistence type="predicted"/>
<accession>A0AAJ5W587</accession>
<dbReference type="Proteomes" id="UP001214530">
    <property type="component" value="Chromosome"/>
</dbReference>
<feature type="signal peptide" evidence="1">
    <location>
        <begin position="1"/>
        <end position="19"/>
    </location>
</feature>
<feature type="domain" description="Thioredoxin" evidence="2">
    <location>
        <begin position="51"/>
        <end position="133"/>
    </location>
</feature>
<evidence type="ECO:0000313" key="4">
    <source>
        <dbReference type="Proteomes" id="UP001214530"/>
    </source>
</evidence>
<dbReference type="SUPFAM" id="SSF52833">
    <property type="entry name" value="Thioredoxin-like"/>
    <property type="match status" value="1"/>
</dbReference>
<dbReference type="EMBL" id="CP119313">
    <property type="protein sequence ID" value="WEK17501.1"/>
    <property type="molecule type" value="Genomic_DNA"/>
</dbReference>
<dbReference type="AlphaFoldDB" id="A0AAJ5W587"/>
<keyword evidence="1" id="KW-0732">Signal</keyword>
<dbReference type="Gene3D" id="3.40.30.10">
    <property type="entry name" value="Glutaredoxin"/>
    <property type="match status" value="1"/>
</dbReference>
<sequence>MQTKKILLSFLLLVPLTLAYGAAASSIKPVYKIENNATSSNNYYPKVTDLKAFLKQSNITIILFNAHWSGPGKIASAKFKALATKYNDKKANFGVIDIDVNEEDVKVYASGTVPTVIVFANGSSVKSFTGGKAIKLDLESYLSSYILQN</sequence>
<reference evidence="3" key="1">
    <citation type="submission" date="2023-03" db="EMBL/GenBank/DDBJ databases">
        <title>Andean soil-derived lignocellulolytic bacterial consortium as a source of novel taxa and putative plastic-active enzymes.</title>
        <authorList>
            <person name="Diaz-Garcia L."/>
            <person name="Chuvochina M."/>
            <person name="Feuerriegel G."/>
            <person name="Bunk B."/>
            <person name="Sproer C."/>
            <person name="Streit W.R."/>
            <person name="Rodriguez L.M."/>
            <person name="Overmann J."/>
            <person name="Jimenez D.J."/>
        </authorList>
    </citation>
    <scope>NUCLEOTIDE SEQUENCE</scope>
    <source>
        <strain evidence="3">MAG 3858</strain>
    </source>
</reference>
<dbReference type="InterPro" id="IPR013766">
    <property type="entry name" value="Thioredoxin_domain"/>
</dbReference>